<evidence type="ECO:0000256" key="5">
    <source>
        <dbReference type="ARBA" id="ARBA00022729"/>
    </source>
</evidence>
<evidence type="ECO:0000313" key="14">
    <source>
        <dbReference type="Proteomes" id="UP000198983"/>
    </source>
</evidence>
<evidence type="ECO:0000256" key="7">
    <source>
        <dbReference type="ARBA" id="ARBA00023277"/>
    </source>
</evidence>
<evidence type="ECO:0000256" key="1">
    <source>
        <dbReference type="ARBA" id="ARBA00000681"/>
    </source>
</evidence>
<evidence type="ECO:0000256" key="10">
    <source>
        <dbReference type="SAM" id="MobiDB-lite"/>
    </source>
</evidence>
<organism evidence="13 14">
    <name type="scientific">Actinopolymorpha singaporensis</name>
    <dbReference type="NCBI Taxonomy" id="117157"/>
    <lineage>
        <taxon>Bacteria</taxon>
        <taxon>Bacillati</taxon>
        <taxon>Actinomycetota</taxon>
        <taxon>Actinomycetes</taxon>
        <taxon>Propionibacteriales</taxon>
        <taxon>Actinopolymorphaceae</taxon>
        <taxon>Actinopolymorpha</taxon>
    </lineage>
</organism>
<reference evidence="13 14" key="1">
    <citation type="submission" date="2016-10" db="EMBL/GenBank/DDBJ databases">
        <authorList>
            <person name="de Groot N.N."/>
        </authorList>
    </citation>
    <scope>NUCLEOTIDE SEQUENCE [LARGE SCALE GENOMIC DNA]</scope>
    <source>
        <strain evidence="13 14">DSM 22024</strain>
    </source>
</reference>
<evidence type="ECO:0000256" key="2">
    <source>
        <dbReference type="ARBA" id="ARBA00007495"/>
    </source>
</evidence>
<dbReference type="PANTHER" id="PTHR31490:SF88">
    <property type="entry name" value="BETA-XYLANASE"/>
    <property type="match status" value="1"/>
</dbReference>
<keyword evidence="5 11" id="KW-0732">Signal</keyword>
<evidence type="ECO:0000256" key="9">
    <source>
        <dbReference type="ARBA" id="ARBA00023326"/>
    </source>
</evidence>
<dbReference type="EC" id="3.2.1.8" evidence="3"/>
<dbReference type="InterPro" id="IPR044846">
    <property type="entry name" value="GH10"/>
</dbReference>
<feature type="signal peptide" evidence="11">
    <location>
        <begin position="1"/>
        <end position="35"/>
    </location>
</feature>
<protein>
    <recommendedName>
        <fullName evidence="3">endo-1,4-beta-xylanase</fullName>
        <ecNumber evidence="3">3.2.1.8</ecNumber>
    </recommendedName>
</protein>
<keyword evidence="9" id="KW-0624">Polysaccharide degradation</keyword>
<dbReference type="InterPro" id="IPR006311">
    <property type="entry name" value="TAT_signal"/>
</dbReference>
<evidence type="ECO:0000313" key="13">
    <source>
        <dbReference type="EMBL" id="SDS78784.1"/>
    </source>
</evidence>
<keyword evidence="4 13" id="KW-0858">Xylan degradation</keyword>
<evidence type="ECO:0000259" key="12">
    <source>
        <dbReference type="PROSITE" id="PS51760"/>
    </source>
</evidence>
<proteinExistence type="inferred from homology"/>
<dbReference type="InterPro" id="IPR017853">
    <property type="entry name" value="GH"/>
</dbReference>
<keyword evidence="14" id="KW-1185">Reference proteome</keyword>
<evidence type="ECO:0000256" key="8">
    <source>
        <dbReference type="ARBA" id="ARBA00023295"/>
    </source>
</evidence>
<dbReference type="RefSeq" id="WP_092655019.1">
    <property type="nucleotide sequence ID" value="NZ_LT629732.1"/>
</dbReference>
<name>A0A1H1V207_9ACTN</name>
<dbReference type="OrthoDB" id="9815836at2"/>
<dbReference type="AlphaFoldDB" id="A0A1H1V207"/>
<dbReference type="SMART" id="SM00633">
    <property type="entry name" value="Glyco_10"/>
    <property type="match status" value="1"/>
</dbReference>
<dbReference type="PROSITE" id="PS51318">
    <property type="entry name" value="TAT"/>
    <property type="match status" value="1"/>
</dbReference>
<feature type="domain" description="GH10" evidence="12">
    <location>
        <begin position="40"/>
        <end position="382"/>
    </location>
</feature>
<dbReference type="GO" id="GO:0045493">
    <property type="term" value="P:xylan catabolic process"/>
    <property type="evidence" value="ECO:0007669"/>
    <property type="project" value="UniProtKB-KW"/>
</dbReference>
<dbReference type="Proteomes" id="UP000198983">
    <property type="component" value="Chromosome I"/>
</dbReference>
<accession>A0A1H1V207</accession>
<dbReference type="EMBL" id="LT629732">
    <property type="protein sequence ID" value="SDS78784.1"/>
    <property type="molecule type" value="Genomic_DNA"/>
</dbReference>
<keyword evidence="7" id="KW-0119">Carbohydrate metabolism</keyword>
<dbReference type="GO" id="GO:0031176">
    <property type="term" value="F:endo-1,4-beta-xylanase activity"/>
    <property type="evidence" value="ECO:0007669"/>
    <property type="project" value="UniProtKB-EC"/>
</dbReference>
<dbReference type="SUPFAM" id="SSF51445">
    <property type="entry name" value="(Trans)glycosidases"/>
    <property type="match status" value="1"/>
</dbReference>
<feature type="chain" id="PRO_5009262819" description="endo-1,4-beta-xylanase" evidence="11">
    <location>
        <begin position="36"/>
        <end position="402"/>
    </location>
</feature>
<comment type="catalytic activity">
    <reaction evidence="1">
        <text>Endohydrolysis of (1-&gt;4)-beta-D-xylosidic linkages in xylans.</text>
        <dbReference type="EC" id="3.2.1.8"/>
    </reaction>
</comment>
<keyword evidence="8 13" id="KW-0326">Glycosidase</keyword>
<evidence type="ECO:0000256" key="11">
    <source>
        <dbReference type="SAM" id="SignalP"/>
    </source>
</evidence>
<feature type="region of interest" description="Disordered" evidence="10">
    <location>
        <begin position="381"/>
        <end position="402"/>
    </location>
</feature>
<evidence type="ECO:0000256" key="3">
    <source>
        <dbReference type="ARBA" id="ARBA00012590"/>
    </source>
</evidence>
<evidence type="ECO:0000256" key="4">
    <source>
        <dbReference type="ARBA" id="ARBA00022651"/>
    </source>
</evidence>
<dbReference type="Gene3D" id="3.20.20.80">
    <property type="entry name" value="Glycosidases"/>
    <property type="match status" value="1"/>
</dbReference>
<dbReference type="STRING" id="117157.SAMN04489717_3871"/>
<comment type="similarity">
    <text evidence="2">Belongs to the glycosyl hydrolase 10 (cellulase F) family.</text>
</comment>
<dbReference type="InterPro" id="IPR001000">
    <property type="entry name" value="GH10_dom"/>
</dbReference>
<evidence type="ECO:0000256" key="6">
    <source>
        <dbReference type="ARBA" id="ARBA00022801"/>
    </source>
</evidence>
<sequence>MGTSTSLHRRAFLLGAGAAATAGVVGLGTAETAHAAEVAGTRVPPLWRAAARKGLLLGSSAATWQLEDADYAALHARHAALLLTEDDMLWWRLRPTPDSGLDFTYADRIVEFAERNRQLVLGAHLVWDQGFGDGWGEDDLWNIPEDRARELLYGTMRAVMRRYRHRVPIWSVVNEAIVNGTDTGHGGLREDVPWFQTIGPDYVAHAFRVAHDTDSHACLMMNDFGYETVNQWGDEPADKQRNTLRVLDDLLGAGVPVHAFGIQGHLLADRFHERFHARQYLRFLSELADRGLRILITELDVLDDGLPTATGPRDRMVADVYRRYLDVTLECADVVAVVDFGLSDRYTWLDEDYPREDGTHRRPLPFDADLRPVRAYHAERRSLGSAPRRRPAWKSPRTCTHR</sequence>
<keyword evidence="6 13" id="KW-0378">Hydrolase</keyword>
<dbReference type="Pfam" id="PF00331">
    <property type="entry name" value="Glyco_hydro_10"/>
    <property type="match status" value="1"/>
</dbReference>
<dbReference type="PANTHER" id="PTHR31490">
    <property type="entry name" value="GLYCOSYL HYDROLASE"/>
    <property type="match status" value="1"/>
</dbReference>
<gene>
    <name evidence="13" type="ORF">SAMN04489717_3871</name>
</gene>
<dbReference type="PROSITE" id="PS51760">
    <property type="entry name" value="GH10_2"/>
    <property type="match status" value="1"/>
</dbReference>